<feature type="transmembrane region" description="Helical" evidence="8">
    <location>
        <begin position="218"/>
        <end position="242"/>
    </location>
</feature>
<dbReference type="GO" id="GO:0042910">
    <property type="term" value="F:xenobiotic transmembrane transporter activity"/>
    <property type="evidence" value="ECO:0007669"/>
    <property type="project" value="InterPro"/>
</dbReference>
<feature type="domain" description="Major facilitator superfamily (MFS) profile" evidence="9">
    <location>
        <begin position="23"/>
        <end position="408"/>
    </location>
</feature>
<dbReference type="Gene3D" id="1.20.1720.10">
    <property type="entry name" value="Multidrug resistance protein D"/>
    <property type="match status" value="1"/>
</dbReference>
<dbReference type="NCBIfam" id="TIGR00710">
    <property type="entry name" value="efflux_Bcr_CflA"/>
    <property type="match status" value="1"/>
</dbReference>
<dbReference type="PROSITE" id="PS00216">
    <property type="entry name" value="SUGAR_TRANSPORT_1"/>
    <property type="match status" value="1"/>
</dbReference>
<reference evidence="10 11" key="1">
    <citation type="journal article" date="2014" name="J. Microbiol.">
        <title>Diaminobutyricibacter tongyongensis gen. nov., sp. nov. and Homoserinibacter gongjuensis gen. nov., sp. nov. belong to the family Microbacteriaceae.</title>
        <authorList>
            <person name="Kim S.J."/>
            <person name="Ahn J.H."/>
            <person name="Weon H.Y."/>
            <person name="Hamada M."/>
            <person name="Suzuki K."/>
            <person name="Kwon S.W."/>
        </authorList>
    </citation>
    <scope>NUCLEOTIDE SEQUENCE [LARGE SCALE GENOMIC DNA]</scope>
    <source>
        <strain evidence="10 11">NBRC 108724</strain>
    </source>
</reference>
<dbReference type="PANTHER" id="PTHR23502">
    <property type="entry name" value="MAJOR FACILITATOR SUPERFAMILY"/>
    <property type="match status" value="1"/>
</dbReference>
<dbReference type="RefSeq" id="WP_163288022.1">
    <property type="nucleotide sequence ID" value="NZ_JAAGWY010000001.1"/>
</dbReference>
<keyword evidence="3" id="KW-0813">Transport</keyword>
<dbReference type="InterPro" id="IPR005829">
    <property type="entry name" value="Sugar_transporter_CS"/>
</dbReference>
<feature type="transmembrane region" description="Helical" evidence="8">
    <location>
        <begin position="89"/>
        <end position="110"/>
    </location>
</feature>
<evidence type="ECO:0000259" key="9">
    <source>
        <dbReference type="PROSITE" id="PS50850"/>
    </source>
</evidence>
<dbReference type="InterPro" id="IPR011701">
    <property type="entry name" value="MFS"/>
</dbReference>
<feature type="transmembrane region" description="Helical" evidence="8">
    <location>
        <begin position="351"/>
        <end position="372"/>
    </location>
</feature>
<gene>
    <name evidence="10" type="ORF">G3T36_03565</name>
</gene>
<feature type="transmembrane region" description="Helical" evidence="8">
    <location>
        <begin position="147"/>
        <end position="166"/>
    </location>
</feature>
<feature type="transmembrane region" description="Helical" evidence="8">
    <location>
        <begin position="58"/>
        <end position="77"/>
    </location>
</feature>
<feature type="transmembrane region" description="Helical" evidence="8">
    <location>
        <begin position="384"/>
        <end position="404"/>
    </location>
</feature>
<comment type="subcellular location">
    <subcellularLocation>
        <location evidence="1">Cell membrane</location>
        <topology evidence="1">Multi-pass membrane protein</topology>
    </subcellularLocation>
</comment>
<keyword evidence="5 8" id="KW-0812">Transmembrane</keyword>
<evidence type="ECO:0000256" key="1">
    <source>
        <dbReference type="ARBA" id="ARBA00004651"/>
    </source>
</evidence>
<evidence type="ECO:0000256" key="5">
    <source>
        <dbReference type="ARBA" id="ARBA00022692"/>
    </source>
</evidence>
<dbReference type="PANTHER" id="PTHR23502:SF132">
    <property type="entry name" value="POLYAMINE TRANSPORTER 2-RELATED"/>
    <property type="match status" value="1"/>
</dbReference>
<organism evidence="10 11">
    <name type="scientific">Leifsonia tongyongensis</name>
    <dbReference type="NCBI Taxonomy" id="1268043"/>
    <lineage>
        <taxon>Bacteria</taxon>
        <taxon>Bacillati</taxon>
        <taxon>Actinomycetota</taxon>
        <taxon>Actinomycetes</taxon>
        <taxon>Micrococcales</taxon>
        <taxon>Microbacteriaceae</taxon>
        <taxon>Leifsonia</taxon>
    </lineage>
</organism>
<feature type="transmembrane region" description="Helical" evidence="8">
    <location>
        <begin position="116"/>
        <end position="135"/>
    </location>
</feature>
<dbReference type="GO" id="GO:0005886">
    <property type="term" value="C:plasma membrane"/>
    <property type="evidence" value="ECO:0007669"/>
    <property type="project" value="UniProtKB-SubCell"/>
</dbReference>
<proteinExistence type="inferred from homology"/>
<evidence type="ECO:0000256" key="3">
    <source>
        <dbReference type="ARBA" id="ARBA00022448"/>
    </source>
</evidence>
<dbReference type="InterPro" id="IPR004812">
    <property type="entry name" value="Efflux_drug-R_Bcr/CmlA"/>
</dbReference>
<dbReference type="EMBL" id="JAAGWY010000001">
    <property type="protein sequence ID" value="NEN04941.1"/>
    <property type="molecule type" value="Genomic_DNA"/>
</dbReference>
<feature type="transmembrane region" description="Helical" evidence="8">
    <location>
        <begin position="178"/>
        <end position="197"/>
    </location>
</feature>
<feature type="transmembrane region" description="Helical" evidence="8">
    <location>
        <begin position="321"/>
        <end position="344"/>
    </location>
</feature>
<evidence type="ECO:0000256" key="4">
    <source>
        <dbReference type="ARBA" id="ARBA00022475"/>
    </source>
</evidence>
<evidence type="ECO:0000256" key="7">
    <source>
        <dbReference type="ARBA" id="ARBA00023136"/>
    </source>
</evidence>
<accession>A0A6L9XU57</accession>
<evidence type="ECO:0000313" key="11">
    <source>
        <dbReference type="Proteomes" id="UP000474967"/>
    </source>
</evidence>
<dbReference type="InterPro" id="IPR036259">
    <property type="entry name" value="MFS_trans_sf"/>
</dbReference>
<comment type="similarity">
    <text evidence="2">Belongs to the major facilitator superfamily. Bcr/CmlA family.</text>
</comment>
<dbReference type="SUPFAM" id="SSF103473">
    <property type="entry name" value="MFS general substrate transporter"/>
    <property type="match status" value="1"/>
</dbReference>
<feature type="transmembrane region" description="Helical" evidence="8">
    <location>
        <begin position="21"/>
        <end position="38"/>
    </location>
</feature>
<dbReference type="AlphaFoldDB" id="A0A6L9XU57"/>
<feature type="transmembrane region" description="Helical" evidence="8">
    <location>
        <begin position="262"/>
        <end position="281"/>
    </location>
</feature>
<evidence type="ECO:0000256" key="2">
    <source>
        <dbReference type="ARBA" id="ARBA00006236"/>
    </source>
</evidence>
<feature type="transmembrane region" description="Helical" evidence="8">
    <location>
        <begin position="293"/>
        <end position="315"/>
    </location>
</feature>
<keyword evidence="6 8" id="KW-1133">Transmembrane helix</keyword>
<evidence type="ECO:0000256" key="8">
    <source>
        <dbReference type="SAM" id="Phobius"/>
    </source>
</evidence>
<name>A0A6L9XU57_9MICO</name>
<dbReference type="Pfam" id="PF07690">
    <property type="entry name" value="MFS_1"/>
    <property type="match status" value="1"/>
</dbReference>
<keyword evidence="4" id="KW-1003">Cell membrane</keyword>
<evidence type="ECO:0000313" key="10">
    <source>
        <dbReference type="EMBL" id="NEN04941.1"/>
    </source>
</evidence>
<dbReference type="GO" id="GO:1990961">
    <property type="term" value="P:xenobiotic detoxification by transmembrane export across the plasma membrane"/>
    <property type="evidence" value="ECO:0007669"/>
    <property type="project" value="InterPro"/>
</dbReference>
<keyword evidence="7 8" id="KW-0472">Membrane</keyword>
<dbReference type="PROSITE" id="PS50850">
    <property type="entry name" value="MFS"/>
    <property type="match status" value="1"/>
</dbReference>
<evidence type="ECO:0000256" key="6">
    <source>
        <dbReference type="ARBA" id="ARBA00022989"/>
    </source>
</evidence>
<comment type="caution">
    <text evidence="10">The sequence shown here is derived from an EMBL/GenBank/DDBJ whole genome shotgun (WGS) entry which is preliminary data.</text>
</comment>
<protein>
    <submittedName>
        <fullName evidence="10">Multidrug effflux MFS transporter</fullName>
    </submittedName>
</protein>
<keyword evidence="11" id="KW-1185">Reference proteome</keyword>
<dbReference type="InterPro" id="IPR020846">
    <property type="entry name" value="MFS_dom"/>
</dbReference>
<dbReference type="PRINTS" id="PR01036">
    <property type="entry name" value="TCRTETB"/>
</dbReference>
<dbReference type="Proteomes" id="UP000474967">
    <property type="component" value="Unassembled WGS sequence"/>
</dbReference>
<sequence length="415" mass="43016">MRLVAAERAAEATLGSPRRTRAIVLVLGAIAALGPFTMDLYLPAFPSVMHELHTTEGAVRLTLTATAVGMGFGQLVVGPLSDMFGRKVLLIVATTLHVASSIGIALAPTVDLVSAMRFGEGIGAAASAVVTVAMIRDIFEGYPLVRMLARIALLSGLAPVVAPIVGSQLLQVIDWRGIFWMLAAYGSAVVLLAVLLIPETLPRLQRGRVGVGAGFSRFVAVLSDRVFVGAALVGGFVFSELVTYLSSSPFLFQVSEGLNAQQFGMLFGAIAVALWLSTQAAARLMRWFEPGRLVAVGLSILFMTGAVMIVLAVIGAGFFPLAAVCLVLVSTCGFCFPCLQVIALQNHKNQAGTAIAVTGFTNSVVGGSISMLPSAFGAITFNSLGIVVVGAISLALLALVGLVLPSPTITGAMDT</sequence>